<evidence type="ECO:0000256" key="2">
    <source>
        <dbReference type="ARBA" id="ARBA00007866"/>
    </source>
</evidence>
<gene>
    <name evidence="20" type="primary">cyoA</name>
    <name evidence="20" type="ORF">BUCNMO_358</name>
</gene>
<dbReference type="InterPro" id="IPR036257">
    <property type="entry name" value="Cyt_c_oxidase_su2_TM_sf"/>
</dbReference>
<dbReference type="InterPro" id="IPR034227">
    <property type="entry name" value="CuRO_UO_II"/>
</dbReference>
<evidence type="ECO:0000313" key="20">
    <source>
        <dbReference type="EMBL" id="BBI01360.1"/>
    </source>
</evidence>
<dbReference type="GO" id="GO:0004129">
    <property type="term" value="F:cytochrome-c oxidase activity"/>
    <property type="evidence" value="ECO:0007669"/>
    <property type="project" value="UniProtKB-UniRule"/>
</dbReference>
<evidence type="ECO:0000256" key="12">
    <source>
        <dbReference type="ARBA" id="ARBA00023136"/>
    </source>
</evidence>
<evidence type="ECO:0000256" key="1">
    <source>
        <dbReference type="ARBA" id="ARBA00004651"/>
    </source>
</evidence>
<dbReference type="PIRSF" id="PIRSF000292">
    <property type="entry name" value="Ubi_od_II"/>
    <property type="match status" value="1"/>
</dbReference>
<dbReference type="GO" id="GO:0042773">
    <property type="term" value="P:ATP synthesis coupled electron transport"/>
    <property type="evidence" value="ECO:0007669"/>
    <property type="project" value="TreeGrafter"/>
</dbReference>
<evidence type="ECO:0000256" key="10">
    <source>
        <dbReference type="ARBA" id="ARBA00022989"/>
    </source>
</evidence>
<keyword evidence="14" id="KW-0449">Lipoprotein</keyword>
<comment type="subcellular location">
    <subcellularLocation>
        <location evidence="1">Cell membrane</location>
        <topology evidence="1">Multi-pass membrane protein</topology>
    </subcellularLocation>
</comment>
<feature type="transmembrane region" description="Helical" evidence="17">
    <location>
        <begin position="43"/>
        <end position="67"/>
    </location>
</feature>
<evidence type="ECO:0000256" key="16">
    <source>
        <dbReference type="PIRNR" id="PIRNR000292"/>
    </source>
</evidence>
<dbReference type="InterPro" id="IPR002429">
    <property type="entry name" value="CcO_II-like_C"/>
</dbReference>
<comment type="similarity">
    <text evidence="2 16">Belongs to the cytochrome c oxidase subunit 2 family.</text>
</comment>
<keyword evidence="13" id="KW-0564">Palmitate</keyword>
<keyword evidence="6 16" id="KW-0679">Respiratory chain</keyword>
<comment type="subunit">
    <text evidence="3">Heterooctamer of two A chains, two B chains, two C chains and two D chains.</text>
</comment>
<dbReference type="RefSeq" id="WP_232037627.1">
    <property type="nucleotide sequence ID" value="NZ_AP019379.1"/>
</dbReference>
<dbReference type="InterPro" id="IPR010514">
    <property type="entry name" value="COX_ARM"/>
</dbReference>
<evidence type="ECO:0000256" key="17">
    <source>
        <dbReference type="SAM" id="Phobius"/>
    </source>
</evidence>
<dbReference type="Pfam" id="PF06481">
    <property type="entry name" value="COX_ARM"/>
    <property type="match status" value="1"/>
</dbReference>
<dbReference type="PROSITE" id="PS50999">
    <property type="entry name" value="COX2_TM"/>
    <property type="match status" value="1"/>
</dbReference>
<sequence length="283" mass="32676">MNYMFINRFSKILFLISISTLLNTEIYSSIISKGYIREEENSLIFIAFILMLIIVIPVITMTIVFFLKYSSDKNHVQYSPDWKHSKIIEIFIWGIPILIISILACISWKSTYKLDPNKSISYFNTKPITIDVIALDWKWLFVYPQQNIATINEIAFPVNTPINFRITSNSVMNSLFIPQLGSQMYAMPGMQTNLHLIANISGHCKGISANFSGLGFSRMKFIVIVKKSSKSFNNWVKKVRNSPTHLNSMQDFQKISISEEYSTVKYFSNVKSQLFIKIINTFH</sequence>
<organism evidence="20 21">
    <name type="scientific">Buchnera aphidicola</name>
    <name type="common">Nipponaphis monzeni</name>
    <dbReference type="NCBI Taxonomy" id="2495405"/>
    <lineage>
        <taxon>Bacteria</taxon>
        <taxon>Pseudomonadati</taxon>
        <taxon>Pseudomonadota</taxon>
        <taxon>Gammaproteobacteria</taxon>
        <taxon>Enterobacterales</taxon>
        <taxon>Erwiniaceae</taxon>
        <taxon>Buchnera</taxon>
    </lineage>
</organism>
<dbReference type="AlphaFoldDB" id="A0A455TAM6"/>
<dbReference type="PANTHER" id="PTHR22888:SF18">
    <property type="entry name" value="CYTOCHROME BO(3) UBIQUINOL OXIDASE SUBUNIT 2"/>
    <property type="match status" value="1"/>
</dbReference>
<keyword evidence="8" id="KW-0732">Signal</keyword>
<dbReference type="GO" id="GO:0005507">
    <property type="term" value="F:copper ion binding"/>
    <property type="evidence" value="ECO:0007669"/>
    <property type="project" value="InterPro"/>
</dbReference>
<keyword evidence="12 16" id="KW-0472">Membrane</keyword>
<evidence type="ECO:0000256" key="8">
    <source>
        <dbReference type="ARBA" id="ARBA00022729"/>
    </source>
</evidence>
<name>A0A455TAM6_9GAMM</name>
<reference evidence="20 21" key="1">
    <citation type="journal article" date="2019" name="Proc. Natl. Acad. Sci. U.S.A.">
        <title>Exaggeration and cooption of innate immunity for social defense.</title>
        <authorList>
            <person name="Kutsukake M."/>
            <person name="Moriyama M."/>
            <person name="Shigenobu S."/>
            <person name="Meng X.-Y."/>
            <person name="Nikoh N."/>
            <person name="Noda C."/>
            <person name="Kobayashi S."/>
            <person name="Fukatsu T."/>
        </authorList>
    </citation>
    <scope>NUCLEOTIDE SEQUENCE [LARGE SCALE GENOMIC DNA]</scope>
    <source>
        <strain evidence="20 21">Nmo</strain>
    </source>
</reference>
<evidence type="ECO:0000259" key="19">
    <source>
        <dbReference type="PROSITE" id="PS50999"/>
    </source>
</evidence>
<evidence type="ECO:0000256" key="13">
    <source>
        <dbReference type="ARBA" id="ARBA00023139"/>
    </source>
</evidence>
<dbReference type="EMBL" id="AP019379">
    <property type="protein sequence ID" value="BBI01360.1"/>
    <property type="molecule type" value="Genomic_DNA"/>
</dbReference>
<dbReference type="InterPro" id="IPR045187">
    <property type="entry name" value="CcO_II"/>
</dbReference>
<evidence type="ECO:0000256" key="3">
    <source>
        <dbReference type="ARBA" id="ARBA00011700"/>
    </source>
</evidence>
<keyword evidence="5 16" id="KW-1003">Cell membrane</keyword>
<dbReference type="Gene3D" id="2.60.40.420">
    <property type="entry name" value="Cupredoxins - blue copper proteins"/>
    <property type="match status" value="1"/>
</dbReference>
<keyword evidence="4 16" id="KW-0813">Transport</keyword>
<keyword evidence="10 17" id="KW-1133">Transmembrane helix</keyword>
<evidence type="ECO:0000256" key="9">
    <source>
        <dbReference type="ARBA" id="ARBA00022982"/>
    </source>
</evidence>
<feature type="domain" description="Cytochrome oxidase subunit II transmembrane region profile" evidence="19">
    <location>
        <begin position="18"/>
        <end position="118"/>
    </location>
</feature>
<keyword evidence="11 16" id="KW-0560">Oxidoreductase</keyword>
<evidence type="ECO:0000256" key="5">
    <source>
        <dbReference type="ARBA" id="ARBA00022475"/>
    </source>
</evidence>
<evidence type="ECO:0000256" key="11">
    <source>
        <dbReference type="ARBA" id="ARBA00023002"/>
    </source>
</evidence>
<dbReference type="InterPro" id="IPR006333">
    <property type="entry name" value="Cyt_o_ubiquinol_oxidase_su2"/>
</dbReference>
<dbReference type="SUPFAM" id="SSF49503">
    <property type="entry name" value="Cupredoxins"/>
    <property type="match status" value="1"/>
</dbReference>
<evidence type="ECO:0000313" key="21">
    <source>
        <dbReference type="Proteomes" id="UP000317544"/>
    </source>
</evidence>
<feature type="domain" description="Cytochrome oxidase subunit II copper A binding" evidence="18">
    <location>
        <begin position="125"/>
        <end position="238"/>
    </location>
</feature>
<dbReference type="Proteomes" id="UP000317544">
    <property type="component" value="Chromosome"/>
</dbReference>
<dbReference type="Gene3D" id="1.10.287.90">
    <property type="match status" value="1"/>
</dbReference>
<protein>
    <recommendedName>
        <fullName evidence="16">Ubiquinol oxidase subunit 2</fullName>
    </recommendedName>
</protein>
<proteinExistence type="inferred from homology"/>
<dbReference type="PROSITE" id="PS50857">
    <property type="entry name" value="COX2_CUA"/>
    <property type="match status" value="1"/>
</dbReference>
<keyword evidence="7 17" id="KW-0812">Transmembrane</keyword>
<dbReference type="PANTHER" id="PTHR22888">
    <property type="entry name" value="CYTOCHROME C OXIDASE, SUBUNIT II"/>
    <property type="match status" value="1"/>
</dbReference>
<dbReference type="InterPro" id="IPR008972">
    <property type="entry name" value="Cupredoxin"/>
</dbReference>
<evidence type="ECO:0000256" key="14">
    <source>
        <dbReference type="ARBA" id="ARBA00023288"/>
    </source>
</evidence>
<feature type="transmembrane region" description="Helical" evidence="17">
    <location>
        <begin position="87"/>
        <end position="108"/>
    </location>
</feature>
<comment type="function">
    <text evidence="15">Cytochrome bo(3) ubiquinol terminal oxidase is the component of the aerobic respiratory chain of E.coli that predominates when cells are grown at high aeration. Has proton pump activity across the membrane in addition to electron transfer, pumping 2 protons/electron.</text>
</comment>
<keyword evidence="21" id="KW-1185">Reference proteome</keyword>
<accession>A0A455TAM6</accession>
<dbReference type="GO" id="GO:0009486">
    <property type="term" value="F:cytochrome bo3 ubiquinol oxidase activity"/>
    <property type="evidence" value="ECO:0007669"/>
    <property type="project" value="InterPro"/>
</dbReference>
<dbReference type="SUPFAM" id="SSF81464">
    <property type="entry name" value="Cytochrome c oxidase subunit II-like, transmembrane region"/>
    <property type="match status" value="1"/>
</dbReference>
<keyword evidence="9 16" id="KW-0249">Electron transport</keyword>
<evidence type="ECO:0000256" key="4">
    <source>
        <dbReference type="ARBA" id="ARBA00022448"/>
    </source>
</evidence>
<dbReference type="InterPro" id="IPR011759">
    <property type="entry name" value="Cyt_c_oxidase_su2_TM_dom"/>
</dbReference>
<feature type="transmembrane region" description="Helical" evidence="17">
    <location>
        <begin position="12"/>
        <end position="31"/>
    </location>
</feature>
<dbReference type="NCBIfam" id="TIGR01433">
    <property type="entry name" value="CyoA"/>
    <property type="match status" value="1"/>
</dbReference>
<dbReference type="GO" id="GO:0016682">
    <property type="term" value="F:oxidoreductase activity, acting on diphenols and related substances as donors, oxygen as acceptor"/>
    <property type="evidence" value="ECO:0007669"/>
    <property type="project" value="InterPro"/>
</dbReference>
<evidence type="ECO:0000256" key="7">
    <source>
        <dbReference type="ARBA" id="ARBA00022692"/>
    </source>
</evidence>
<dbReference type="CDD" id="cd04212">
    <property type="entry name" value="CuRO_UO_II"/>
    <property type="match status" value="1"/>
</dbReference>
<evidence type="ECO:0000259" key="18">
    <source>
        <dbReference type="PROSITE" id="PS50857"/>
    </source>
</evidence>
<evidence type="ECO:0000256" key="15">
    <source>
        <dbReference type="ARBA" id="ARBA00025694"/>
    </source>
</evidence>
<evidence type="ECO:0000256" key="6">
    <source>
        <dbReference type="ARBA" id="ARBA00022660"/>
    </source>
</evidence>
<dbReference type="GO" id="GO:0005886">
    <property type="term" value="C:plasma membrane"/>
    <property type="evidence" value="ECO:0007669"/>
    <property type="project" value="UniProtKB-SubCell"/>
</dbReference>
<dbReference type="Pfam" id="PF00116">
    <property type="entry name" value="COX2"/>
    <property type="match status" value="1"/>
</dbReference>